<accession>A0A8H5BUN2</accession>
<organism evidence="5 6">
    <name type="scientific">Psilocybe cf. subviscida</name>
    <dbReference type="NCBI Taxonomy" id="2480587"/>
    <lineage>
        <taxon>Eukaryota</taxon>
        <taxon>Fungi</taxon>
        <taxon>Dikarya</taxon>
        <taxon>Basidiomycota</taxon>
        <taxon>Agaricomycotina</taxon>
        <taxon>Agaricomycetes</taxon>
        <taxon>Agaricomycetidae</taxon>
        <taxon>Agaricales</taxon>
        <taxon>Agaricineae</taxon>
        <taxon>Strophariaceae</taxon>
        <taxon>Psilocybe</taxon>
    </lineage>
</organism>
<dbReference type="PANTHER" id="PTHR43976:SF16">
    <property type="entry name" value="SHORT-CHAIN DEHYDROGENASE_REDUCTASE FAMILY PROTEIN"/>
    <property type="match status" value="1"/>
</dbReference>
<evidence type="ECO:0000256" key="3">
    <source>
        <dbReference type="ARBA" id="ARBA00023002"/>
    </source>
</evidence>
<dbReference type="Gene3D" id="3.40.50.720">
    <property type="entry name" value="NAD(P)-binding Rossmann-like Domain"/>
    <property type="match status" value="1"/>
</dbReference>
<dbReference type="CDD" id="cd05374">
    <property type="entry name" value="17beta-HSD-like_SDR_c"/>
    <property type="match status" value="1"/>
</dbReference>
<dbReference type="AlphaFoldDB" id="A0A8H5BUN2"/>
<comment type="similarity">
    <text evidence="1 4">Belongs to the short-chain dehydrogenases/reductases (SDR) family.</text>
</comment>
<dbReference type="PANTHER" id="PTHR43976">
    <property type="entry name" value="SHORT CHAIN DEHYDROGENASE"/>
    <property type="match status" value="1"/>
</dbReference>
<keyword evidence="6" id="KW-1185">Reference proteome</keyword>
<evidence type="ECO:0000256" key="1">
    <source>
        <dbReference type="ARBA" id="ARBA00006484"/>
    </source>
</evidence>
<dbReference type="Proteomes" id="UP000567179">
    <property type="component" value="Unassembled WGS sequence"/>
</dbReference>
<dbReference type="PRINTS" id="PR00080">
    <property type="entry name" value="SDRFAMILY"/>
</dbReference>
<comment type="caution">
    <text evidence="5">The sequence shown here is derived from an EMBL/GenBank/DDBJ whole genome shotgun (WGS) entry which is preliminary data.</text>
</comment>
<keyword evidence="2" id="KW-0521">NADP</keyword>
<keyword evidence="3" id="KW-0560">Oxidoreductase</keyword>
<evidence type="ECO:0000313" key="5">
    <source>
        <dbReference type="EMBL" id="KAF5329574.1"/>
    </source>
</evidence>
<protein>
    <submittedName>
        <fullName evidence="5">Uncharacterized protein</fullName>
    </submittedName>
</protein>
<dbReference type="SUPFAM" id="SSF51735">
    <property type="entry name" value="NAD(P)-binding Rossmann-fold domains"/>
    <property type="match status" value="1"/>
</dbReference>
<dbReference type="OrthoDB" id="1274115at2759"/>
<proteinExistence type="inferred from homology"/>
<evidence type="ECO:0000256" key="2">
    <source>
        <dbReference type="ARBA" id="ARBA00022857"/>
    </source>
</evidence>
<evidence type="ECO:0000256" key="4">
    <source>
        <dbReference type="RuleBase" id="RU000363"/>
    </source>
</evidence>
<dbReference type="EMBL" id="JAACJJ010000002">
    <property type="protein sequence ID" value="KAF5329574.1"/>
    <property type="molecule type" value="Genomic_DNA"/>
</dbReference>
<dbReference type="InterPro" id="IPR036291">
    <property type="entry name" value="NAD(P)-bd_dom_sf"/>
</dbReference>
<evidence type="ECO:0000313" key="6">
    <source>
        <dbReference type="Proteomes" id="UP000567179"/>
    </source>
</evidence>
<sequence length="299" mass="32325">MYDMPTNIDMTSQKVWFVTGASSGLGKAVVEHALSRGDKVSATCRKPADLADLQSKFPSSQLIVLRLDVTSPDEVASAFAKTVEAFGRVDVVYNNAGYVVIGETESVPDDVARRQFDVNFWGAVTVSREAVKVFREVNKPIGGVLLQASSMSGILATEAGAFYSASKFALEGISEALSKELDPSWNIRVRIIELGPFVTRALTKESSTVVPPHPAYASLPPDHKLVQTRAFFASSPAFGGDPAKAAREIYNIAEDDTLSVIRVPLAPEALATIEQKAQEIKEILAQTAKFSQDVQYNRA</sequence>
<gene>
    <name evidence="5" type="ORF">D9619_009003</name>
</gene>
<dbReference type="GO" id="GO:0016491">
    <property type="term" value="F:oxidoreductase activity"/>
    <property type="evidence" value="ECO:0007669"/>
    <property type="project" value="UniProtKB-KW"/>
</dbReference>
<dbReference type="PROSITE" id="PS00061">
    <property type="entry name" value="ADH_SHORT"/>
    <property type="match status" value="1"/>
</dbReference>
<dbReference type="Pfam" id="PF00106">
    <property type="entry name" value="adh_short"/>
    <property type="match status" value="1"/>
</dbReference>
<dbReference type="PRINTS" id="PR00081">
    <property type="entry name" value="GDHRDH"/>
</dbReference>
<name>A0A8H5BUN2_9AGAR</name>
<reference evidence="5 6" key="1">
    <citation type="journal article" date="2020" name="ISME J.">
        <title>Uncovering the hidden diversity of litter-decomposition mechanisms in mushroom-forming fungi.</title>
        <authorList>
            <person name="Floudas D."/>
            <person name="Bentzer J."/>
            <person name="Ahren D."/>
            <person name="Johansson T."/>
            <person name="Persson P."/>
            <person name="Tunlid A."/>
        </authorList>
    </citation>
    <scope>NUCLEOTIDE SEQUENCE [LARGE SCALE GENOMIC DNA]</scope>
    <source>
        <strain evidence="5 6">CBS 101986</strain>
    </source>
</reference>
<dbReference type="InterPro" id="IPR051911">
    <property type="entry name" value="SDR_oxidoreductase"/>
</dbReference>
<dbReference type="InterPro" id="IPR020904">
    <property type="entry name" value="Sc_DH/Rdtase_CS"/>
</dbReference>
<dbReference type="InterPro" id="IPR002347">
    <property type="entry name" value="SDR_fam"/>
</dbReference>